<feature type="domain" description="GIY-YIG" evidence="1">
    <location>
        <begin position="56"/>
        <end position="156"/>
    </location>
</feature>
<feature type="non-terminal residue" evidence="2">
    <location>
        <position position="1"/>
    </location>
</feature>
<accession>A0A1A7ZLZ4</accession>
<dbReference type="PANTHER" id="PTHR21301:SF10">
    <property type="entry name" value="REVERSE TRANSCRIPTASE DOMAIN-CONTAINING PROTEIN"/>
    <property type="match status" value="1"/>
</dbReference>
<dbReference type="PANTHER" id="PTHR21301">
    <property type="entry name" value="REVERSE TRANSCRIPTASE"/>
    <property type="match status" value="1"/>
</dbReference>
<dbReference type="AlphaFoldDB" id="A0A1A7ZLZ4"/>
<evidence type="ECO:0000259" key="1">
    <source>
        <dbReference type="PROSITE" id="PS50164"/>
    </source>
</evidence>
<dbReference type="InterPro" id="IPR035901">
    <property type="entry name" value="GIY-YIG_endonuc_sf"/>
</dbReference>
<sequence length="164" mass="18791">QSHLPPQQQKTWLSTRKGNYKCGNCVHCDNMTNTNCFADVFTGHTFYINTFINCNTSFVVYRLECPCGCFYIGRTKRKLKARLAEHKQAIRSGNPLYPMAVHYKDTNHGSCNSLKITGIEHIKHSIRGGDRLKKLLQRESFWIYTLKATNFPGLNGELDLAPYL</sequence>
<gene>
    <name evidence="2" type="primary">Nfu_g_1_024880</name>
</gene>
<evidence type="ECO:0000313" key="2">
    <source>
        <dbReference type="EMBL" id="SBP43739.1"/>
    </source>
</evidence>
<reference evidence="2" key="1">
    <citation type="submission" date="2016-05" db="EMBL/GenBank/DDBJ databases">
        <authorList>
            <person name="Lavstsen T."/>
            <person name="Jespersen J.S."/>
        </authorList>
    </citation>
    <scope>NUCLEOTIDE SEQUENCE</scope>
    <source>
        <tissue evidence="2">Brain</tissue>
    </source>
</reference>
<dbReference type="PROSITE" id="PS50164">
    <property type="entry name" value="GIY_YIG"/>
    <property type="match status" value="1"/>
</dbReference>
<organism evidence="2">
    <name type="scientific">Nothobranchius furzeri</name>
    <name type="common">Turquoise killifish</name>
    <dbReference type="NCBI Taxonomy" id="105023"/>
    <lineage>
        <taxon>Eukaryota</taxon>
        <taxon>Metazoa</taxon>
        <taxon>Chordata</taxon>
        <taxon>Craniata</taxon>
        <taxon>Vertebrata</taxon>
        <taxon>Euteleostomi</taxon>
        <taxon>Actinopterygii</taxon>
        <taxon>Neopterygii</taxon>
        <taxon>Teleostei</taxon>
        <taxon>Neoteleostei</taxon>
        <taxon>Acanthomorphata</taxon>
        <taxon>Ovalentaria</taxon>
        <taxon>Atherinomorphae</taxon>
        <taxon>Cyprinodontiformes</taxon>
        <taxon>Nothobranchiidae</taxon>
        <taxon>Nothobranchius</taxon>
    </lineage>
</organism>
<protein>
    <submittedName>
        <fullName evidence="2">GIY-YIG catalytic domain</fullName>
    </submittedName>
</protein>
<proteinExistence type="predicted"/>
<dbReference type="EMBL" id="HADY01005254">
    <property type="protein sequence ID" value="SBP43739.1"/>
    <property type="molecule type" value="Transcribed_RNA"/>
</dbReference>
<name>A0A1A7ZLZ4_NOTFU</name>
<dbReference type="Gene3D" id="3.40.1440.10">
    <property type="entry name" value="GIY-YIG endonuclease"/>
    <property type="match status" value="1"/>
</dbReference>
<dbReference type="SUPFAM" id="SSF82771">
    <property type="entry name" value="GIY-YIG endonuclease"/>
    <property type="match status" value="1"/>
</dbReference>
<reference evidence="2" key="2">
    <citation type="submission" date="2016-06" db="EMBL/GenBank/DDBJ databases">
        <title>The genome of a short-lived fish provides insights into sex chromosome evolution and the genetic control of aging.</title>
        <authorList>
            <person name="Reichwald K."/>
            <person name="Felder M."/>
            <person name="Petzold A."/>
            <person name="Koch P."/>
            <person name="Groth M."/>
            <person name="Platzer M."/>
        </authorList>
    </citation>
    <scope>NUCLEOTIDE SEQUENCE</scope>
    <source>
        <tissue evidence="2">Brain</tissue>
    </source>
</reference>
<dbReference type="InterPro" id="IPR000305">
    <property type="entry name" value="GIY-YIG_endonuc"/>
</dbReference>